<evidence type="ECO:0000259" key="1">
    <source>
        <dbReference type="PROSITE" id="PS51740"/>
    </source>
</evidence>
<sequence>MKYASKVTRNYQVTIPSEIREKLNIKEGDYVVFELRGDEVVIKAYKKPWTTISLGRKVSVEEIEEIADKVFEDDSS</sequence>
<dbReference type="GeneID" id="89336701"/>
<evidence type="ECO:0000313" key="3">
    <source>
        <dbReference type="Proteomes" id="UP001432202"/>
    </source>
</evidence>
<dbReference type="AlphaFoldDB" id="A0AAX4KZU2"/>
<keyword evidence="2" id="KW-0238">DNA-binding</keyword>
<gene>
    <name evidence="2" type="ORF">V6M85_07995</name>
</gene>
<dbReference type="Gene3D" id="2.10.260.10">
    <property type="match status" value="1"/>
</dbReference>
<dbReference type="Pfam" id="PF04014">
    <property type="entry name" value="MazE_antitoxin"/>
    <property type="match status" value="1"/>
</dbReference>
<protein>
    <submittedName>
        <fullName evidence="2">AbrB/MazE/SpoVT family DNA-binding domain-containing protein</fullName>
    </submittedName>
</protein>
<evidence type="ECO:0000313" key="2">
    <source>
        <dbReference type="EMBL" id="WWQ59441.1"/>
    </source>
</evidence>
<organism evidence="2 3">
    <name type="scientific">Sulfolobus tengchongensis</name>
    <dbReference type="NCBI Taxonomy" id="207809"/>
    <lineage>
        <taxon>Archaea</taxon>
        <taxon>Thermoproteota</taxon>
        <taxon>Thermoprotei</taxon>
        <taxon>Sulfolobales</taxon>
        <taxon>Sulfolobaceae</taxon>
        <taxon>Sulfolobus</taxon>
    </lineage>
</organism>
<dbReference type="SMART" id="SM00966">
    <property type="entry name" value="SpoVT_AbrB"/>
    <property type="match status" value="1"/>
</dbReference>
<name>A0AAX4KZU2_9CREN</name>
<dbReference type="GO" id="GO:0003677">
    <property type="term" value="F:DNA binding"/>
    <property type="evidence" value="ECO:0007669"/>
    <property type="project" value="UniProtKB-KW"/>
</dbReference>
<dbReference type="SUPFAM" id="SSF89447">
    <property type="entry name" value="AbrB/MazE/MraZ-like"/>
    <property type="match status" value="1"/>
</dbReference>
<dbReference type="EMBL" id="CP146016">
    <property type="protein sequence ID" value="WWQ59441.1"/>
    <property type="molecule type" value="Genomic_DNA"/>
</dbReference>
<dbReference type="PANTHER" id="PTHR34860:SF6">
    <property type="entry name" value="REPRESSOR-LIKE PROTEIN SSO7C3"/>
    <property type="match status" value="1"/>
</dbReference>
<dbReference type="InterPro" id="IPR052975">
    <property type="entry name" value="Repressor-like_regulatory"/>
</dbReference>
<proteinExistence type="predicted"/>
<reference evidence="2 3" key="1">
    <citation type="submission" date="2024-02" db="EMBL/GenBank/DDBJ databases">
        <title>STSV induces naive adaptation in Sulfolobus.</title>
        <authorList>
            <person name="Xiang X."/>
            <person name="Song M."/>
        </authorList>
    </citation>
    <scope>NUCLEOTIDE SEQUENCE [LARGE SCALE GENOMIC DNA]</scope>
    <source>
        <strain evidence="2 3">RT2</strain>
    </source>
</reference>
<dbReference type="NCBIfam" id="TIGR01439">
    <property type="entry name" value="lp_hng_hel_AbrB"/>
    <property type="match status" value="1"/>
</dbReference>
<accession>A0AAX4KZU2</accession>
<dbReference type="PROSITE" id="PS51740">
    <property type="entry name" value="SPOVT_ABRB"/>
    <property type="match status" value="1"/>
</dbReference>
<dbReference type="PANTHER" id="PTHR34860">
    <property type="entry name" value="REPRESSOR-LIKE PROTEIN SSO7C3"/>
    <property type="match status" value="1"/>
</dbReference>
<dbReference type="InterPro" id="IPR037914">
    <property type="entry name" value="SpoVT-AbrB_sf"/>
</dbReference>
<keyword evidence="3" id="KW-1185">Reference proteome</keyword>
<dbReference type="InterPro" id="IPR007159">
    <property type="entry name" value="SpoVT-AbrB_dom"/>
</dbReference>
<dbReference type="Proteomes" id="UP001432202">
    <property type="component" value="Chromosome"/>
</dbReference>
<dbReference type="RefSeq" id="WP_338598599.1">
    <property type="nucleotide sequence ID" value="NZ_CP146016.1"/>
</dbReference>
<feature type="domain" description="SpoVT-AbrB" evidence="1">
    <location>
        <begin position="2"/>
        <end position="47"/>
    </location>
</feature>